<protein>
    <submittedName>
        <fullName evidence="1">Uncharacterized protein</fullName>
    </submittedName>
</protein>
<dbReference type="AlphaFoldDB" id="A0A3G9IYU9"/>
<organism evidence="1 2">
    <name type="scientific">Paenibacillus baekrokdamisoli</name>
    <dbReference type="NCBI Taxonomy" id="1712516"/>
    <lineage>
        <taxon>Bacteria</taxon>
        <taxon>Bacillati</taxon>
        <taxon>Bacillota</taxon>
        <taxon>Bacilli</taxon>
        <taxon>Bacillales</taxon>
        <taxon>Paenibacillaceae</taxon>
        <taxon>Paenibacillus</taxon>
    </lineage>
</organism>
<dbReference type="EMBL" id="AP019308">
    <property type="protein sequence ID" value="BBH24080.1"/>
    <property type="molecule type" value="Genomic_DNA"/>
</dbReference>
<dbReference type="Proteomes" id="UP000275368">
    <property type="component" value="Chromosome"/>
</dbReference>
<evidence type="ECO:0000313" key="2">
    <source>
        <dbReference type="Proteomes" id="UP000275368"/>
    </source>
</evidence>
<dbReference type="RefSeq" id="WP_125664047.1">
    <property type="nucleotide sequence ID" value="NZ_AP019308.1"/>
</dbReference>
<gene>
    <name evidence="1" type="ORF">Back11_54250</name>
</gene>
<reference evidence="1 2" key="1">
    <citation type="submission" date="2018-11" db="EMBL/GenBank/DDBJ databases">
        <title>Complete genome sequence of Paenibacillus baekrokdamisoli strain KCTC 33723.</title>
        <authorList>
            <person name="Kang S.W."/>
            <person name="Lee K.C."/>
            <person name="Kim K.K."/>
            <person name="Kim J.S."/>
            <person name="Kim D.S."/>
            <person name="Ko S.H."/>
            <person name="Yang S.H."/>
            <person name="Lee J.S."/>
        </authorList>
    </citation>
    <scope>NUCLEOTIDE SEQUENCE [LARGE SCALE GENOMIC DNA]</scope>
    <source>
        <strain evidence="1 2">KCTC 33723</strain>
    </source>
</reference>
<evidence type="ECO:0000313" key="1">
    <source>
        <dbReference type="EMBL" id="BBH24080.1"/>
    </source>
</evidence>
<dbReference type="KEGG" id="pbk:Back11_54250"/>
<proteinExistence type="predicted"/>
<dbReference type="OrthoDB" id="2819999at2"/>
<keyword evidence="2" id="KW-1185">Reference proteome</keyword>
<sequence length="261" mass="30334">MGTVDFQQLEEKFFLTLYEPEKTVLTMPASDLLNAENMMRLIDTYSPLIKAKERSTAAVFFISWYAGVCCAMHHMLFRSDAVILDLSLSNLSVQLYAGDQYPLFSFKINETRFRKMPITDRNTWRKKSLDSFYREHVTPLIEVLSQLAQMSAIPLWGQIVNALYAQMEEEWGEASEEESRKTNVFHFQMLMNGIDSSAFGLRKNPFDITLRFIEHPNIPERKIVLKTACCLAYRLDTEFGYCYECPRLKEKDRALMRANAI</sequence>
<name>A0A3G9IYU9_9BACL</name>
<accession>A0A3G9IYU9</accession>